<sequence length="197" mass="20602">MTKQENAPLLDTLDAVREQTGGNSIALGHVLDRVQERGYGPLIALVSAFCILPTGAIPGVPAVVGIILVLQGVQMLAGKDRPWFPDMIERFQLDCATLKKSVDKARPWAERLEGIIGPRLDPLTNGPIATRAIALCIILSGCLMVPLGFIPFVPALLGLATLLLGVGVTARDGVLVGLGYAASLAGVYTGWVSLPGG</sequence>
<keyword evidence="1" id="KW-1133">Transmembrane helix</keyword>
<accession>A0ABS8BQY4</accession>
<dbReference type="Pfam" id="PF06055">
    <property type="entry name" value="ExoD"/>
    <property type="match status" value="1"/>
</dbReference>
<keyword evidence="1" id="KW-0472">Membrane</keyword>
<feature type="transmembrane region" description="Helical" evidence="1">
    <location>
        <begin position="42"/>
        <end position="70"/>
    </location>
</feature>
<dbReference type="InterPro" id="IPR010331">
    <property type="entry name" value="ExoD"/>
</dbReference>
<evidence type="ECO:0000256" key="1">
    <source>
        <dbReference type="SAM" id="Phobius"/>
    </source>
</evidence>
<comment type="caution">
    <text evidence="2">The sequence shown here is derived from an EMBL/GenBank/DDBJ whole genome shotgun (WGS) entry which is preliminary data.</text>
</comment>
<protein>
    <submittedName>
        <fullName evidence="2">Exopolysaccharide biosynthesis protein</fullName>
    </submittedName>
</protein>
<dbReference type="PIRSF" id="PIRSF033239">
    <property type="entry name" value="ExoD"/>
    <property type="match status" value="1"/>
</dbReference>
<proteinExistence type="predicted"/>
<dbReference type="EMBL" id="JAJATZ010000001">
    <property type="protein sequence ID" value="MCB5198135.1"/>
    <property type="molecule type" value="Genomic_DNA"/>
</dbReference>
<name>A0ABS8BQY4_9RHOB</name>
<evidence type="ECO:0000313" key="3">
    <source>
        <dbReference type="Proteomes" id="UP001138961"/>
    </source>
</evidence>
<dbReference type="PANTHER" id="PTHR41795">
    <property type="entry name" value="EXOPOLYSACCHARIDE SYNTHESIS PROTEIN"/>
    <property type="match status" value="1"/>
</dbReference>
<evidence type="ECO:0000313" key="2">
    <source>
        <dbReference type="EMBL" id="MCB5198135.1"/>
    </source>
</evidence>
<feature type="transmembrane region" description="Helical" evidence="1">
    <location>
        <begin position="173"/>
        <end position="194"/>
    </location>
</feature>
<dbReference type="PANTHER" id="PTHR41795:SF1">
    <property type="entry name" value="EXOPOLYSACCHARIDE SYNTHESIS PROTEIN"/>
    <property type="match status" value="1"/>
</dbReference>
<dbReference type="RefSeq" id="WP_226747132.1">
    <property type="nucleotide sequence ID" value="NZ_JAJATZ010000001.1"/>
</dbReference>
<gene>
    <name evidence="2" type="ORF">LGQ03_02675</name>
</gene>
<organism evidence="2 3">
    <name type="scientific">Loktanella gaetbuli</name>
    <dbReference type="NCBI Taxonomy" id="2881335"/>
    <lineage>
        <taxon>Bacteria</taxon>
        <taxon>Pseudomonadati</taxon>
        <taxon>Pseudomonadota</taxon>
        <taxon>Alphaproteobacteria</taxon>
        <taxon>Rhodobacterales</taxon>
        <taxon>Roseobacteraceae</taxon>
        <taxon>Loktanella</taxon>
    </lineage>
</organism>
<reference evidence="2" key="1">
    <citation type="submission" date="2021-10" db="EMBL/GenBank/DDBJ databases">
        <title>Loktanella gaetbuli sp. nov., isolated from a tidal flat.</title>
        <authorList>
            <person name="Park S."/>
            <person name="Yoon J.-H."/>
        </authorList>
    </citation>
    <scope>NUCLEOTIDE SEQUENCE</scope>
    <source>
        <strain evidence="2">TSTF-M6</strain>
    </source>
</reference>
<keyword evidence="1" id="KW-0812">Transmembrane</keyword>
<keyword evidence="3" id="KW-1185">Reference proteome</keyword>
<dbReference type="Proteomes" id="UP001138961">
    <property type="component" value="Unassembled WGS sequence"/>
</dbReference>